<evidence type="ECO:0000313" key="1">
    <source>
        <dbReference type="EMBL" id="ABB14485.1"/>
    </source>
</evidence>
<sequence>MEFLAIDPEQKAIKLFPEVNVFCGPYFLGLKRAYEKIKEQQEVVALTYGEIYEINPEVATIKPKNAE</sequence>
<dbReference type="AlphaFoldDB" id="Q3ADM7"/>
<dbReference type="EMBL" id="CP000141">
    <property type="protein sequence ID" value="ABB14485.1"/>
    <property type="molecule type" value="Genomic_DNA"/>
</dbReference>
<dbReference type="InParanoid" id="Q3ADM7"/>
<dbReference type="HOGENOM" id="CLU_2804537_0_0_9"/>
<name>Q3ADM7_CARHZ</name>
<accession>Q3ADM7</accession>
<keyword evidence="2" id="KW-1185">Reference proteome</keyword>
<proteinExistence type="predicted"/>
<evidence type="ECO:0000313" key="2">
    <source>
        <dbReference type="Proteomes" id="UP000002706"/>
    </source>
</evidence>
<dbReference type="RefSeq" id="WP_011343833.1">
    <property type="nucleotide sequence ID" value="NC_007503.1"/>
</dbReference>
<dbReference type="KEGG" id="chy:CHY_0908"/>
<dbReference type="OrthoDB" id="9791620at2"/>
<dbReference type="Proteomes" id="UP000002706">
    <property type="component" value="Chromosome"/>
</dbReference>
<dbReference type="STRING" id="246194.CHY_0908"/>
<gene>
    <name evidence="1" type="ordered locus">CHY_0908</name>
</gene>
<organism evidence="1 2">
    <name type="scientific">Carboxydothermus hydrogenoformans (strain ATCC BAA-161 / DSM 6008 / Z-2901)</name>
    <dbReference type="NCBI Taxonomy" id="246194"/>
    <lineage>
        <taxon>Bacteria</taxon>
        <taxon>Bacillati</taxon>
        <taxon>Bacillota</taxon>
        <taxon>Clostridia</taxon>
        <taxon>Thermoanaerobacterales</taxon>
        <taxon>Thermoanaerobacteraceae</taxon>
        <taxon>Carboxydothermus</taxon>
    </lineage>
</organism>
<reference evidence="1 2" key="1">
    <citation type="journal article" date="2005" name="PLoS Genet.">
        <title>Life in hot carbon monoxide: the complete genome sequence of Carboxydothermus hydrogenoformans Z-2901.</title>
        <authorList>
            <person name="Wu M."/>
            <person name="Ren Q."/>
            <person name="Durkin A.S."/>
            <person name="Daugherty S.C."/>
            <person name="Brinkac L.M."/>
            <person name="Dodson R.J."/>
            <person name="Madupu R."/>
            <person name="Sullivan S.A."/>
            <person name="Kolonay J.F."/>
            <person name="Haft D.H."/>
            <person name="Nelson W.C."/>
            <person name="Tallon L.J."/>
            <person name="Jones K.M."/>
            <person name="Ulrich L.E."/>
            <person name="Gonzalez J.M."/>
            <person name="Zhulin I.B."/>
            <person name="Robb F.T."/>
            <person name="Eisen J.A."/>
        </authorList>
    </citation>
    <scope>NUCLEOTIDE SEQUENCE [LARGE SCALE GENOMIC DNA]</scope>
    <source>
        <strain evidence="2">ATCC BAA-161 / DSM 6008 / Z-2901</strain>
    </source>
</reference>
<protein>
    <submittedName>
        <fullName evidence="1">Uncharacterized protein</fullName>
    </submittedName>
</protein>